<keyword evidence="2" id="KW-1185">Reference proteome</keyword>
<organism evidence="1 2">
    <name type="scientific">Streptomyces sanyensis</name>
    <dbReference type="NCBI Taxonomy" id="568869"/>
    <lineage>
        <taxon>Bacteria</taxon>
        <taxon>Bacillati</taxon>
        <taxon>Actinomycetota</taxon>
        <taxon>Actinomycetes</taxon>
        <taxon>Kitasatosporales</taxon>
        <taxon>Streptomycetaceae</taxon>
        <taxon>Streptomyces</taxon>
    </lineage>
</organism>
<accession>A0ABP9A0Z5</accession>
<sequence length="75" mass="7826">MNDITVTAHLTTDTRTRVVVFADHEFVNVRIGGGPVDVVLIAPAGTADVLRAISAAADQAARELDALTNPAKEDA</sequence>
<proteinExistence type="predicted"/>
<dbReference type="RefSeq" id="WP_345612028.1">
    <property type="nucleotide sequence ID" value="NZ_BAABJV010000003.1"/>
</dbReference>
<comment type="caution">
    <text evidence="1">The sequence shown here is derived from an EMBL/GenBank/DDBJ whole genome shotgun (WGS) entry which is preliminary data.</text>
</comment>
<protein>
    <submittedName>
        <fullName evidence="1">Uncharacterized protein</fullName>
    </submittedName>
</protein>
<name>A0ABP9A0Z5_9ACTN</name>
<dbReference type="EMBL" id="BAABJV010000003">
    <property type="protein sequence ID" value="GAA4771810.1"/>
    <property type="molecule type" value="Genomic_DNA"/>
</dbReference>
<reference evidence="2" key="1">
    <citation type="journal article" date="2019" name="Int. J. Syst. Evol. Microbiol.">
        <title>The Global Catalogue of Microorganisms (GCM) 10K type strain sequencing project: providing services to taxonomists for standard genome sequencing and annotation.</title>
        <authorList>
            <consortium name="The Broad Institute Genomics Platform"/>
            <consortium name="The Broad Institute Genome Sequencing Center for Infectious Disease"/>
            <person name="Wu L."/>
            <person name="Ma J."/>
        </authorList>
    </citation>
    <scope>NUCLEOTIDE SEQUENCE [LARGE SCALE GENOMIC DNA]</scope>
    <source>
        <strain evidence="2">JCM 18324</strain>
    </source>
</reference>
<evidence type="ECO:0000313" key="1">
    <source>
        <dbReference type="EMBL" id="GAA4771810.1"/>
    </source>
</evidence>
<dbReference type="Proteomes" id="UP001501147">
    <property type="component" value="Unassembled WGS sequence"/>
</dbReference>
<gene>
    <name evidence="1" type="ORF">GCM10023329_19010</name>
</gene>
<evidence type="ECO:0000313" key="2">
    <source>
        <dbReference type="Proteomes" id="UP001501147"/>
    </source>
</evidence>